<dbReference type="EMBL" id="ACPB03016327">
    <property type="status" value="NOT_ANNOTATED_CDS"/>
    <property type="molecule type" value="Genomic_DNA"/>
</dbReference>
<organism evidence="1 2">
    <name type="scientific">Rhodnius prolixus</name>
    <name type="common">Triatomid bug</name>
    <dbReference type="NCBI Taxonomy" id="13249"/>
    <lineage>
        <taxon>Eukaryota</taxon>
        <taxon>Metazoa</taxon>
        <taxon>Ecdysozoa</taxon>
        <taxon>Arthropoda</taxon>
        <taxon>Hexapoda</taxon>
        <taxon>Insecta</taxon>
        <taxon>Pterygota</taxon>
        <taxon>Neoptera</taxon>
        <taxon>Paraneoptera</taxon>
        <taxon>Hemiptera</taxon>
        <taxon>Heteroptera</taxon>
        <taxon>Panheteroptera</taxon>
        <taxon>Cimicomorpha</taxon>
        <taxon>Reduviidae</taxon>
        <taxon>Triatominae</taxon>
        <taxon>Rhodnius</taxon>
    </lineage>
</organism>
<dbReference type="VEuPathDB" id="VectorBase:RPRC001261"/>
<dbReference type="InterPro" id="IPR029321">
    <property type="entry name" value="INTS2"/>
</dbReference>
<name>T1HB55_RHOPR</name>
<protein>
    <submittedName>
        <fullName evidence="1">Uncharacterized protein</fullName>
    </submittedName>
</protein>
<dbReference type="Proteomes" id="UP000015103">
    <property type="component" value="Unassembled WGS sequence"/>
</dbReference>
<dbReference type="STRING" id="13249.T1HB55"/>
<dbReference type="InParanoid" id="T1HB55"/>
<dbReference type="GO" id="GO:0034472">
    <property type="term" value="P:snRNA 3'-end processing"/>
    <property type="evidence" value="ECO:0007669"/>
    <property type="project" value="TreeGrafter"/>
</dbReference>
<reference evidence="1" key="1">
    <citation type="submission" date="2015-05" db="UniProtKB">
        <authorList>
            <consortium name="EnsemblMetazoa"/>
        </authorList>
    </citation>
    <scope>IDENTIFICATION</scope>
</reference>
<proteinExistence type="predicted"/>
<accession>T1HB55</accession>
<dbReference type="PANTHER" id="PTHR28608">
    <property type="entry name" value="INTEGRATOR COMPLEX SUBUNIT 2"/>
    <property type="match status" value="1"/>
</dbReference>
<dbReference type="AlphaFoldDB" id="T1HB55"/>
<dbReference type="Pfam" id="PF14750">
    <property type="entry name" value="INTS2"/>
    <property type="match status" value="2"/>
</dbReference>
<sequence length="315" mass="34898">NLLDVTDPYADQDQLICNGVTVLLVAKSGYGLSSFINDSLIRVKLIHGLNNEIRHCRTLIILLQHVKQCAPLLSVVLRVLQSCLAASQSQLSRHLLDNPLQEKPSSEKGGPCSDAEREELRSALVSAQEALAVQILLEACMECSEDKGYRRELLPVTVAGVPSLHICLDFIPELLSQPVLEKQVFAIDLVSHLALQYSLPKAMSVSRLAVNTLSTLFSVLPKQNRTELFIGTRNCLIRVCRAFPPLVEDVCTLLFQLGRVCKSEGAFAGSWAWPTECDEDVEDGNRGLHSTSLEHLIQATFDRIHKNAVYKRAIY</sequence>
<evidence type="ECO:0000313" key="1">
    <source>
        <dbReference type="EnsemblMetazoa" id="RPRC001261-PA"/>
    </source>
</evidence>
<dbReference type="eggNOG" id="ENOG502QSP2">
    <property type="taxonomic scope" value="Eukaryota"/>
</dbReference>
<keyword evidence="2" id="KW-1185">Reference proteome</keyword>
<dbReference type="EnsemblMetazoa" id="RPRC001261-RA">
    <property type="protein sequence ID" value="RPRC001261-PA"/>
    <property type="gene ID" value="RPRC001261"/>
</dbReference>
<evidence type="ECO:0000313" key="2">
    <source>
        <dbReference type="Proteomes" id="UP000015103"/>
    </source>
</evidence>
<dbReference type="HOGENOM" id="CLU_884493_0_0_1"/>
<dbReference type="PANTHER" id="PTHR28608:SF1">
    <property type="entry name" value="INTEGRATOR COMPLEX SUBUNIT 2"/>
    <property type="match status" value="1"/>
</dbReference>
<dbReference type="GO" id="GO:0032039">
    <property type="term" value="C:integrator complex"/>
    <property type="evidence" value="ECO:0007669"/>
    <property type="project" value="InterPro"/>
</dbReference>